<gene>
    <name evidence="3" type="ORF">MTR67_002036</name>
</gene>
<accession>A0AAF0PTX7</accession>
<dbReference type="InterPro" id="IPR001584">
    <property type="entry name" value="Integrase_cat-core"/>
</dbReference>
<dbReference type="PANTHER" id="PTHR45835">
    <property type="entry name" value="YALI0A06105P"/>
    <property type="match status" value="1"/>
</dbReference>
<dbReference type="SUPFAM" id="SSF53098">
    <property type="entry name" value="Ribonuclease H-like"/>
    <property type="match status" value="1"/>
</dbReference>
<dbReference type="Pfam" id="PF24626">
    <property type="entry name" value="SH3_Tf2-1"/>
    <property type="match status" value="1"/>
</dbReference>
<dbReference type="GO" id="GO:0003676">
    <property type="term" value="F:nucleic acid binding"/>
    <property type="evidence" value="ECO:0007669"/>
    <property type="project" value="InterPro"/>
</dbReference>
<keyword evidence="4" id="KW-1185">Reference proteome</keyword>
<dbReference type="Proteomes" id="UP001234989">
    <property type="component" value="Chromosome 1"/>
</dbReference>
<evidence type="ECO:0000313" key="3">
    <source>
        <dbReference type="EMBL" id="WMV08651.1"/>
    </source>
</evidence>
<feature type="domain" description="Integrase catalytic" evidence="2">
    <location>
        <begin position="159"/>
        <end position="348"/>
    </location>
</feature>
<dbReference type="PROSITE" id="PS50994">
    <property type="entry name" value="INTEGRASE"/>
    <property type="match status" value="1"/>
</dbReference>
<dbReference type="Gene3D" id="3.30.420.10">
    <property type="entry name" value="Ribonuclease H-like superfamily/Ribonuclease H"/>
    <property type="match status" value="1"/>
</dbReference>
<dbReference type="AlphaFoldDB" id="A0AAF0PTX7"/>
<dbReference type="PANTHER" id="PTHR45835:SF104">
    <property type="entry name" value="PROTEIN NYNRIN-LIKE"/>
    <property type="match status" value="1"/>
</dbReference>
<organism evidence="3 4">
    <name type="scientific">Solanum verrucosum</name>
    <dbReference type="NCBI Taxonomy" id="315347"/>
    <lineage>
        <taxon>Eukaryota</taxon>
        <taxon>Viridiplantae</taxon>
        <taxon>Streptophyta</taxon>
        <taxon>Embryophyta</taxon>
        <taxon>Tracheophyta</taxon>
        <taxon>Spermatophyta</taxon>
        <taxon>Magnoliopsida</taxon>
        <taxon>eudicotyledons</taxon>
        <taxon>Gunneridae</taxon>
        <taxon>Pentapetalae</taxon>
        <taxon>asterids</taxon>
        <taxon>lamiids</taxon>
        <taxon>Solanales</taxon>
        <taxon>Solanaceae</taxon>
        <taxon>Solanoideae</taxon>
        <taxon>Solaneae</taxon>
        <taxon>Solanum</taxon>
    </lineage>
</organism>
<dbReference type="EMBL" id="CP133612">
    <property type="protein sequence ID" value="WMV08651.1"/>
    <property type="molecule type" value="Genomic_DNA"/>
</dbReference>
<proteinExistence type="predicted"/>
<dbReference type="InterPro" id="IPR012337">
    <property type="entry name" value="RNaseH-like_sf"/>
</dbReference>
<feature type="region of interest" description="Disordered" evidence="1">
    <location>
        <begin position="1"/>
        <end position="28"/>
    </location>
</feature>
<name>A0AAF0PTX7_SOLVR</name>
<evidence type="ECO:0000259" key="2">
    <source>
        <dbReference type="PROSITE" id="PS50994"/>
    </source>
</evidence>
<dbReference type="GO" id="GO:0015074">
    <property type="term" value="P:DNA integration"/>
    <property type="evidence" value="ECO:0007669"/>
    <property type="project" value="InterPro"/>
</dbReference>
<evidence type="ECO:0000313" key="4">
    <source>
        <dbReference type="Proteomes" id="UP001234989"/>
    </source>
</evidence>
<evidence type="ECO:0000256" key="1">
    <source>
        <dbReference type="SAM" id="MobiDB-lite"/>
    </source>
</evidence>
<dbReference type="InterPro" id="IPR036397">
    <property type="entry name" value="RNaseH_sf"/>
</dbReference>
<sequence>GTHGHHPRTVDGLTVRPAGGTHGHHPRTVDGLTVRPAGPWFVTENFPELSQKIWLNVDPRPDLRSVSQVTDRSSCPWINALKAQLQYRTTVDQHGPSFDPRSVGLTVDRRHLDLLSSILLLQLLSASILNLGSVASVSDHGGVKNENVHYHRLLQPLPIPRTPRQDIAMDFIEGLPSSRHKNTTFVVVDRLTKYEQFSSLKHRYKTQDVAEVFLNEVHKLHGLPKIIVSDRDSIFRSLSLFSQVSYGCICSNPWALSYNCLHLITLNRMAGQTERLNRCLETYLRAMNFQIPNSRSNGFTFGRVVRIEGGALVCLKLQPYRQTSIAVRKNLKLSSKYYGPYRVIKRIGSVSYQLELPQGSQIHPIFHVLQLKKRIGSIIIAHQQPPT</sequence>
<reference evidence="3" key="1">
    <citation type="submission" date="2023-08" db="EMBL/GenBank/DDBJ databases">
        <title>A de novo genome assembly of Solanum verrucosum Schlechtendal, a Mexican diploid species geographically isolated from the other diploid A-genome species in potato relatives.</title>
        <authorList>
            <person name="Hosaka K."/>
        </authorList>
    </citation>
    <scope>NUCLEOTIDE SEQUENCE</scope>
    <source>
        <tissue evidence="3">Young leaves</tissue>
    </source>
</reference>
<feature type="non-terminal residue" evidence="3">
    <location>
        <position position="1"/>
    </location>
</feature>
<protein>
    <recommendedName>
        <fullName evidence="2">Integrase catalytic domain-containing protein</fullName>
    </recommendedName>
</protein>
<dbReference type="InterPro" id="IPR056924">
    <property type="entry name" value="SH3_Tf2-1"/>
</dbReference>